<protein>
    <submittedName>
        <fullName evidence="1">Uncharacterized protein</fullName>
    </submittedName>
</protein>
<organism evidence="1">
    <name type="scientific">marine sediment metagenome</name>
    <dbReference type="NCBI Taxonomy" id="412755"/>
    <lineage>
        <taxon>unclassified sequences</taxon>
        <taxon>metagenomes</taxon>
        <taxon>ecological metagenomes</taxon>
    </lineage>
</organism>
<comment type="caution">
    <text evidence="1">The sequence shown here is derived from an EMBL/GenBank/DDBJ whole genome shotgun (WGS) entry which is preliminary data.</text>
</comment>
<evidence type="ECO:0000313" key="1">
    <source>
        <dbReference type="EMBL" id="GAG09993.1"/>
    </source>
</evidence>
<feature type="non-terminal residue" evidence="1">
    <location>
        <position position="77"/>
    </location>
</feature>
<gene>
    <name evidence="1" type="ORF">S01H1_40934</name>
</gene>
<reference evidence="1" key="1">
    <citation type="journal article" date="2014" name="Front. Microbiol.">
        <title>High frequency of phylogenetically diverse reductive dehalogenase-homologous genes in deep subseafloor sedimentary metagenomes.</title>
        <authorList>
            <person name="Kawai M."/>
            <person name="Futagami T."/>
            <person name="Toyoda A."/>
            <person name="Takaki Y."/>
            <person name="Nishi S."/>
            <person name="Hori S."/>
            <person name="Arai W."/>
            <person name="Tsubouchi T."/>
            <person name="Morono Y."/>
            <person name="Uchiyama I."/>
            <person name="Ito T."/>
            <person name="Fujiyama A."/>
            <person name="Inagaki F."/>
            <person name="Takami H."/>
        </authorList>
    </citation>
    <scope>NUCLEOTIDE SEQUENCE</scope>
    <source>
        <strain evidence="1">Expedition CK06-06</strain>
    </source>
</reference>
<proteinExistence type="predicted"/>
<sequence length="77" mass="9007">MDIVVDGSFDTKALMKDLKRREKKMRKNGEFCSHCKKNKATGLSIVTGIRHHETYLIQRVEFHTIPVCKRCSERKDL</sequence>
<dbReference type="EMBL" id="BARS01025943">
    <property type="protein sequence ID" value="GAG09993.1"/>
    <property type="molecule type" value="Genomic_DNA"/>
</dbReference>
<accession>X0VC13</accession>
<dbReference type="AlphaFoldDB" id="X0VC13"/>
<name>X0VC13_9ZZZZ</name>